<dbReference type="InterPro" id="IPR007487">
    <property type="entry name" value="ABC_transpt-TYRBP-like"/>
</dbReference>
<dbReference type="RefSeq" id="WP_086960941.1">
    <property type="nucleotide sequence ID" value="NZ_AP018680.1"/>
</dbReference>
<gene>
    <name evidence="2" type="ORF">CIK83_04555</name>
</gene>
<protein>
    <submittedName>
        <fullName evidence="2">ABC transporter substrate-binding protein</fullName>
    </submittedName>
</protein>
<evidence type="ECO:0000256" key="1">
    <source>
        <dbReference type="SAM" id="SignalP"/>
    </source>
</evidence>
<proteinExistence type="predicted"/>
<keyword evidence="3" id="KW-1185">Reference proteome</keyword>
<organism evidence="2 3">
    <name type="scientific">Vibrio casei</name>
    <dbReference type="NCBI Taxonomy" id="673372"/>
    <lineage>
        <taxon>Bacteria</taxon>
        <taxon>Pseudomonadati</taxon>
        <taxon>Pseudomonadota</taxon>
        <taxon>Gammaproteobacteria</taxon>
        <taxon>Vibrionales</taxon>
        <taxon>Vibrionaceae</taxon>
        <taxon>Vibrio</taxon>
    </lineage>
</organism>
<dbReference type="Pfam" id="PF04392">
    <property type="entry name" value="ABC_sub_bind"/>
    <property type="match status" value="1"/>
</dbReference>
<dbReference type="OrthoDB" id="9776955at2"/>
<reference evidence="2 3" key="1">
    <citation type="journal article" date="2017" name="Elife">
        <title>Extensive horizontal gene transfer in cheese-associated bacteria.</title>
        <authorList>
            <person name="Bonham K.S."/>
            <person name="Wolfe B.E."/>
            <person name="Dutton R.J."/>
        </authorList>
    </citation>
    <scope>NUCLEOTIDE SEQUENCE [LARGE SCALE GENOMIC DNA]</scope>
    <source>
        <strain evidence="2 3">JB196</strain>
    </source>
</reference>
<evidence type="ECO:0000313" key="2">
    <source>
        <dbReference type="EMBL" id="RCS72939.1"/>
    </source>
</evidence>
<name>A0A368LM08_9VIBR</name>
<accession>A0A368LM08</accession>
<feature type="signal peptide" evidence="1">
    <location>
        <begin position="1"/>
        <end position="25"/>
    </location>
</feature>
<evidence type="ECO:0000313" key="3">
    <source>
        <dbReference type="Proteomes" id="UP000252479"/>
    </source>
</evidence>
<dbReference type="Proteomes" id="UP000252479">
    <property type="component" value="Unassembled WGS sequence"/>
</dbReference>
<dbReference type="Gene3D" id="3.40.50.2300">
    <property type="match status" value="2"/>
</dbReference>
<dbReference type="EMBL" id="QPGL01000001">
    <property type="protein sequence ID" value="RCS72939.1"/>
    <property type="molecule type" value="Genomic_DNA"/>
</dbReference>
<keyword evidence="1" id="KW-0732">Signal</keyword>
<dbReference type="PANTHER" id="PTHR35271:SF1">
    <property type="entry name" value="ABC TRANSPORTER, SUBSTRATE-BINDING LIPOPROTEIN"/>
    <property type="match status" value="1"/>
</dbReference>
<dbReference type="AlphaFoldDB" id="A0A368LM08"/>
<sequence length="322" mass="33615">MKAKQLFATVIFAGAALMSATGVSAKTYKVDVSQIVEHPALDAARNGLIDGLKAQGYEQGKNLNLEYRTAQGNPAIASQIARQFVGEGPDVLVGIATPSAQALAATTRNIPIVFTAVTDPVEAKLVKSLDNPSGNVTGLSDLSPVAQHVELMQEFNPELKSIGVVYNPGEANSVALMTLLKAEAAKRNITVHESTALKSADIKSATQAIVAKSDVIYAMIDNTVASAIDGMVAAANQAKKPVFAASTTYIDSGAVIGLGADYYQVGIQTADYVAAILEGKKPSDLPVKIAKASDLIINKQAAEKLGINIPPSILERAKESTK</sequence>
<dbReference type="InterPro" id="IPR028082">
    <property type="entry name" value="Peripla_BP_I"/>
</dbReference>
<dbReference type="PANTHER" id="PTHR35271">
    <property type="entry name" value="ABC TRANSPORTER, SUBSTRATE-BINDING LIPOPROTEIN-RELATED"/>
    <property type="match status" value="1"/>
</dbReference>
<dbReference type="CDD" id="cd06325">
    <property type="entry name" value="PBP1_ABC_unchar_transporter"/>
    <property type="match status" value="1"/>
</dbReference>
<feature type="chain" id="PRO_5016562572" evidence="1">
    <location>
        <begin position="26"/>
        <end position="322"/>
    </location>
</feature>
<comment type="caution">
    <text evidence="2">The sequence shown here is derived from an EMBL/GenBank/DDBJ whole genome shotgun (WGS) entry which is preliminary data.</text>
</comment>
<dbReference type="GeneID" id="303188175"/>
<dbReference type="SUPFAM" id="SSF53822">
    <property type="entry name" value="Periplasmic binding protein-like I"/>
    <property type="match status" value="1"/>
</dbReference>